<proteinExistence type="predicted"/>
<dbReference type="AlphaFoldDB" id="E4NJZ0"/>
<reference evidence="3 4" key="1">
    <citation type="journal article" date="2010" name="DNA Res.">
        <title>Genome sequence of Kitasatospora setae NBRC 14216T: an evolutionary snapshot of the family Streptomycetaceae.</title>
        <authorList>
            <person name="Ichikawa N."/>
            <person name="Oguchi A."/>
            <person name="Ikeda H."/>
            <person name="Ishikawa J."/>
            <person name="Kitani S."/>
            <person name="Watanabe Y."/>
            <person name="Nakamura S."/>
            <person name="Katano Y."/>
            <person name="Kishi E."/>
            <person name="Sasagawa M."/>
            <person name="Ankai A."/>
            <person name="Fukui S."/>
            <person name="Hashimoto Y."/>
            <person name="Kamata S."/>
            <person name="Otoguro M."/>
            <person name="Tanikawa S."/>
            <person name="Nihira T."/>
            <person name="Horinouchi S."/>
            <person name="Ohnishi Y."/>
            <person name="Hayakawa M."/>
            <person name="Kuzuyama T."/>
            <person name="Arisawa A."/>
            <person name="Nomoto F."/>
            <person name="Miura H."/>
            <person name="Takahashi Y."/>
            <person name="Fujita N."/>
        </authorList>
    </citation>
    <scope>NUCLEOTIDE SEQUENCE [LARGE SCALE GENOMIC DNA]</scope>
    <source>
        <strain evidence="4">ATCC 33774 / DSM 43861 / JCM 3304 / KCC A-0304 / NBRC 14216 / KM-6054</strain>
    </source>
</reference>
<protein>
    <recommendedName>
        <fullName evidence="2">DUF4158 domain-containing protein</fullName>
    </recommendedName>
</protein>
<feature type="region of interest" description="Disordered" evidence="1">
    <location>
        <begin position="1"/>
        <end position="67"/>
    </location>
</feature>
<keyword evidence="4" id="KW-1185">Reference proteome</keyword>
<dbReference type="HOGENOM" id="CLU_1710841_0_0_11"/>
<organism evidence="3 4">
    <name type="scientific">Kitasatospora setae (strain ATCC 33774 / DSM 43861 / JCM 3304 / KCC A-0304 / NBRC 14216 / KM-6054)</name>
    <name type="common">Streptomyces setae</name>
    <dbReference type="NCBI Taxonomy" id="452652"/>
    <lineage>
        <taxon>Bacteria</taxon>
        <taxon>Bacillati</taxon>
        <taxon>Actinomycetota</taxon>
        <taxon>Actinomycetes</taxon>
        <taxon>Kitasatosporales</taxon>
        <taxon>Streptomycetaceae</taxon>
        <taxon>Kitasatospora</taxon>
    </lineage>
</organism>
<evidence type="ECO:0000259" key="2">
    <source>
        <dbReference type="Pfam" id="PF13700"/>
    </source>
</evidence>
<dbReference type="EMBL" id="AP010968">
    <property type="protein sequence ID" value="BAJ33288.1"/>
    <property type="molecule type" value="Genomic_DNA"/>
</dbReference>
<dbReference type="Proteomes" id="UP000007076">
    <property type="component" value="Chromosome"/>
</dbReference>
<feature type="compositionally biased region" description="Basic and acidic residues" evidence="1">
    <location>
        <begin position="1"/>
        <end position="14"/>
    </location>
</feature>
<accession>E4NJZ0</accession>
<feature type="compositionally biased region" description="Low complexity" evidence="1">
    <location>
        <begin position="26"/>
        <end position="41"/>
    </location>
</feature>
<gene>
    <name evidence="3" type="ordered locus">KSE_75365</name>
</gene>
<evidence type="ECO:0000313" key="3">
    <source>
        <dbReference type="EMBL" id="BAJ33288.1"/>
    </source>
</evidence>
<dbReference type="eggNOG" id="COG4644">
    <property type="taxonomic scope" value="Bacteria"/>
</dbReference>
<dbReference type="InterPro" id="IPR025296">
    <property type="entry name" value="DUF4158"/>
</dbReference>
<feature type="domain" description="DUF4158" evidence="2">
    <location>
        <begin position="61"/>
        <end position="105"/>
    </location>
</feature>
<dbReference type="KEGG" id="ksk:KSE_75365"/>
<evidence type="ECO:0000256" key="1">
    <source>
        <dbReference type="SAM" id="MobiDB-lite"/>
    </source>
</evidence>
<sequence length="153" mass="16224">MRDRPDRRRKEGTAPRRAARGSLAHRAPAAPRTRTRATGDPPDGRPDGAPVSRPRPRSRGSIEPKRRVHNRLGFAVQMTTVRFLGVLLDVPTEAVDYLAEQLGVDDGGQDGAPADRLRPAGGKSCCLMSGCGTVPARVAASGPVGEAGAVWSR</sequence>
<evidence type="ECO:0000313" key="4">
    <source>
        <dbReference type="Proteomes" id="UP000007076"/>
    </source>
</evidence>
<name>E4NJZ0_KITSK</name>
<dbReference type="Pfam" id="PF13700">
    <property type="entry name" value="DUF4158"/>
    <property type="match status" value="1"/>
</dbReference>